<proteinExistence type="predicted"/>
<feature type="transmembrane region" description="Helical" evidence="2">
    <location>
        <begin position="20"/>
        <end position="40"/>
    </location>
</feature>
<comment type="caution">
    <text evidence="3">The sequence shown here is derived from an EMBL/GenBank/DDBJ whole genome shotgun (WGS) entry which is preliminary data.</text>
</comment>
<evidence type="ECO:0000256" key="1">
    <source>
        <dbReference type="SAM" id="MobiDB-lite"/>
    </source>
</evidence>
<evidence type="ECO:0000313" key="3">
    <source>
        <dbReference type="EMBL" id="OIQ90291.1"/>
    </source>
</evidence>
<feature type="region of interest" description="Disordered" evidence="1">
    <location>
        <begin position="39"/>
        <end position="63"/>
    </location>
</feature>
<keyword evidence="2" id="KW-1133">Transmembrane helix</keyword>
<reference evidence="3" key="1">
    <citation type="submission" date="2016-10" db="EMBL/GenBank/DDBJ databases">
        <title>Sequence of Gallionella enrichment culture.</title>
        <authorList>
            <person name="Poehlein A."/>
            <person name="Muehling M."/>
            <person name="Daniel R."/>
        </authorList>
    </citation>
    <scope>NUCLEOTIDE SEQUENCE</scope>
</reference>
<dbReference type="EMBL" id="MLJW01000297">
    <property type="protein sequence ID" value="OIQ90291.1"/>
    <property type="molecule type" value="Genomic_DNA"/>
</dbReference>
<keyword evidence="2" id="KW-0812">Transmembrane</keyword>
<gene>
    <name evidence="3" type="ORF">GALL_278030</name>
</gene>
<dbReference type="AlphaFoldDB" id="A0A1J5RL86"/>
<sequence length="97" mass="11649">MPIRPEVRTPLSTLARTWRGAAWVVCVSAGLAAAAVPALAERPRNDERGPQWNQRMEQWERMPPERRERILREQQRYQQLSPQEQRRLMDQYRQQQR</sequence>
<keyword evidence="2" id="KW-0472">Membrane</keyword>
<evidence type="ECO:0008006" key="4">
    <source>
        <dbReference type="Google" id="ProtNLM"/>
    </source>
</evidence>
<accession>A0A1J5RL86</accession>
<name>A0A1J5RL86_9ZZZZ</name>
<feature type="region of interest" description="Disordered" evidence="1">
    <location>
        <begin position="75"/>
        <end position="97"/>
    </location>
</feature>
<protein>
    <recommendedName>
        <fullName evidence="4">DUF3106 domain-containing protein</fullName>
    </recommendedName>
</protein>
<evidence type="ECO:0000256" key="2">
    <source>
        <dbReference type="SAM" id="Phobius"/>
    </source>
</evidence>
<organism evidence="3">
    <name type="scientific">mine drainage metagenome</name>
    <dbReference type="NCBI Taxonomy" id="410659"/>
    <lineage>
        <taxon>unclassified sequences</taxon>
        <taxon>metagenomes</taxon>
        <taxon>ecological metagenomes</taxon>
    </lineage>
</organism>